<dbReference type="Proteomes" id="UP000663864">
    <property type="component" value="Unassembled WGS sequence"/>
</dbReference>
<organism evidence="1 3">
    <name type="scientific">Rotaria sordida</name>
    <dbReference type="NCBI Taxonomy" id="392033"/>
    <lineage>
        <taxon>Eukaryota</taxon>
        <taxon>Metazoa</taxon>
        <taxon>Spiralia</taxon>
        <taxon>Gnathifera</taxon>
        <taxon>Rotifera</taxon>
        <taxon>Eurotatoria</taxon>
        <taxon>Bdelloidea</taxon>
        <taxon>Philodinida</taxon>
        <taxon>Philodinidae</taxon>
        <taxon>Rotaria</taxon>
    </lineage>
</organism>
<evidence type="ECO:0000313" key="3">
    <source>
        <dbReference type="Proteomes" id="UP000663864"/>
    </source>
</evidence>
<reference evidence="1" key="1">
    <citation type="submission" date="2021-02" db="EMBL/GenBank/DDBJ databases">
        <authorList>
            <person name="Nowell W R."/>
        </authorList>
    </citation>
    <scope>NUCLEOTIDE SEQUENCE</scope>
</reference>
<comment type="caution">
    <text evidence="1">The sequence shown here is derived from an EMBL/GenBank/DDBJ whole genome shotgun (WGS) entry which is preliminary data.</text>
</comment>
<dbReference type="AlphaFoldDB" id="A0A815BA90"/>
<dbReference type="Proteomes" id="UP000663836">
    <property type="component" value="Unassembled WGS sequence"/>
</dbReference>
<name>A0A815BA90_9BILA</name>
<dbReference type="EMBL" id="CAJOBD010006635">
    <property type="protein sequence ID" value="CAF4066045.1"/>
    <property type="molecule type" value="Genomic_DNA"/>
</dbReference>
<evidence type="ECO:0000313" key="1">
    <source>
        <dbReference type="EMBL" id="CAF1270894.1"/>
    </source>
</evidence>
<gene>
    <name evidence="2" type="ORF">JBS370_LOCUS29875</name>
    <name evidence="1" type="ORF">ZHD862_LOCUS26408</name>
</gene>
<evidence type="ECO:0000313" key="2">
    <source>
        <dbReference type="EMBL" id="CAF4066045.1"/>
    </source>
</evidence>
<accession>A0A815BA90</accession>
<protein>
    <submittedName>
        <fullName evidence="1">Uncharacterized protein</fullName>
    </submittedName>
</protein>
<dbReference type="EMBL" id="CAJNOT010001980">
    <property type="protein sequence ID" value="CAF1270894.1"/>
    <property type="molecule type" value="Genomic_DNA"/>
</dbReference>
<proteinExistence type="predicted"/>
<sequence length="138" mass="15544">MGCGSGRPYTEKEVEAYIKKCQLRLPSAELTEDGRIKLKTTDGFFNSSSLLDSTWLQGKITNNEYRQAIEHINQRVAQSVTGTSNILPIEQISKSQSAKLAIEELNAKYEGRIHFTYEQTNAGNSINTNESFIYISFK</sequence>